<protein>
    <submittedName>
        <fullName evidence="3">Phage terminase, large subunit, PBSX family</fullName>
    </submittedName>
</protein>
<evidence type="ECO:0000313" key="4">
    <source>
        <dbReference type="Proteomes" id="UP000003529"/>
    </source>
</evidence>
<gene>
    <name evidence="3" type="ORF">VEIDISOL_00710</name>
</gene>
<dbReference type="Gene3D" id="3.30.420.280">
    <property type="match status" value="1"/>
</dbReference>
<dbReference type="eggNOG" id="COG1783">
    <property type="taxonomic scope" value="Bacteria"/>
</dbReference>
<dbReference type="InterPro" id="IPR035413">
    <property type="entry name" value="Terminase_L_C"/>
</dbReference>
<feature type="domain" description="Phage terminase large subunit C-terminal" evidence="2">
    <location>
        <begin position="264"/>
        <end position="406"/>
    </location>
</feature>
<dbReference type="Gene3D" id="3.40.50.300">
    <property type="entry name" value="P-loop containing nucleotide triphosphate hydrolases"/>
    <property type="match status" value="1"/>
</dbReference>
<dbReference type="AlphaFoldDB" id="C4FP86"/>
<dbReference type="NCBIfam" id="TIGR01547">
    <property type="entry name" value="phage_term_2"/>
    <property type="match status" value="1"/>
</dbReference>
<dbReference type="PANTHER" id="PTHR39184">
    <property type="match status" value="1"/>
</dbReference>
<dbReference type="Pfam" id="PF04466">
    <property type="entry name" value="Terminase_3"/>
    <property type="match status" value="1"/>
</dbReference>
<organism evidence="3 4">
    <name type="scientific">Veillonella dispar ATCC 17748</name>
    <dbReference type="NCBI Taxonomy" id="546273"/>
    <lineage>
        <taxon>Bacteria</taxon>
        <taxon>Bacillati</taxon>
        <taxon>Bacillota</taxon>
        <taxon>Negativicutes</taxon>
        <taxon>Veillonellales</taxon>
        <taxon>Veillonellaceae</taxon>
        <taxon>Veillonella</taxon>
    </lineage>
</organism>
<dbReference type="Pfam" id="PF17288">
    <property type="entry name" value="Terminase_3C"/>
    <property type="match status" value="1"/>
</dbReference>
<dbReference type="GO" id="GO:0016887">
    <property type="term" value="F:ATP hydrolysis activity"/>
    <property type="evidence" value="ECO:0007669"/>
    <property type="project" value="InterPro"/>
</dbReference>
<comment type="caution">
    <text evidence="3">The sequence shown here is derived from an EMBL/GenBank/DDBJ whole genome shotgun (WGS) entry which is preliminary data.</text>
</comment>
<feature type="domain" description="Phage terminase large subunit N-terminal" evidence="1">
    <location>
        <begin position="28"/>
        <end position="228"/>
    </location>
</feature>
<proteinExistence type="inferred from homology"/>
<dbReference type="HOGENOM" id="CLU_035697_3_0_9"/>
<name>C4FP86_9FIRM</name>
<dbReference type="InterPro" id="IPR006437">
    <property type="entry name" value="Phage_terminase_lsu"/>
</dbReference>
<dbReference type="PANTHER" id="PTHR39184:SF1">
    <property type="entry name" value="PBSX PHAGE TERMINASE LARGE SUBUNIT"/>
    <property type="match status" value="1"/>
</dbReference>
<dbReference type="InterPro" id="IPR035412">
    <property type="entry name" value="Terminase_L_N"/>
</dbReference>
<evidence type="ECO:0000259" key="1">
    <source>
        <dbReference type="Pfam" id="PF04466"/>
    </source>
</evidence>
<evidence type="ECO:0000259" key="2">
    <source>
        <dbReference type="Pfam" id="PF17288"/>
    </source>
</evidence>
<accession>C4FP86</accession>
<dbReference type="InterPro" id="IPR052380">
    <property type="entry name" value="Viral_DNA_packaging_terminase"/>
</dbReference>
<dbReference type="HAMAP" id="MF_04145">
    <property type="entry name" value="TERL_SPP1"/>
    <property type="match status" value="1"/>
</dbReference>
<dbReference type="GO" id="GO:0005524">
    <property type="term" value="F:ATP binding"/>
    <property type="evidence" value="ECO:0007669"/>
    <property type="project" value="InterPro"/>
</dbReference>
<evidence type="ECO:0000313" key="3">
    <source>
        <dbReference type="EMBL" id="EEP65906.1"/>
    </source>
</evidence>
<dbReference type="InterPro" id="IPR044269">
    <property type="entry name" value="Terminase_large_su_SPP1-like"/>
</dbReference>
<dbReference type="GO" id="GO:0004519">
    <property type="term" value="F:endonuclease activity"/>
    <property type="evidence" value="ECO:0007669"/>
    <property type="project" value="InterPro"/>
</dbReference>
<dbReference type="InterPro" id="IPR027417">
    <property type="entry name" value="P-loop_NTPase"/>
</dbReference>
<dbReference type="Proteomes" id="UP000003529">
    <property type="component" value="Unassembled WGS sequence"/>
</dbReference>
<sequence length="415" mass="48188">MTILQTNRVYLPDIVGKGYGAFWRFKGRYKVVKGSRASKKSSTQSLKVIVEIMENPCINWLVVRKTERTLRDSCFAQLKWAMRQLKVERYFKCSVSPLEITYIPTGQKILFRGLDDPLKVTSITVEVGALCRLWIEEAYEIMSEDAFNRLDESIRGQLPDGLYHQVVLTFNPWSDRHWLKKRFFDEPSDNVLAMTTNYLCNEFLSESDLVLFEEMKKNPKRYQVAGLGNWGVVEGLVYENWKEQEFSVDYIRGQTGTKSAFGLDFGYTVDPTALVCMLVDMVNKKIYIFDELYETGLTNQQLASRIIDMGYAKEKIRADSAEPKSIEELYQAGLKGITRARKGKDSILNGIQRIQDYELIVHPRCVNVLRELSTYQWAKDRFEKYTGKPEDENNHAMDAMRYGLEDINVERWSFD</sequence>
<keyword evidence="4" id="KW-1185">Reference proteome</keyword>
<dbReference type="EMBL" id="ACIK02000007">
    <property type="protein sequence ID" value="EEP65906.1"/>
    <property type="molecule type" value="Genomic_DNA"/>
</dbReference>
<reference evidence="3" key="1">
    <citation type="submission" date="2009-04" db="EMBL/GenBank/DDBJ databases">
        <authorList>
            <person name="Weinstock G."/>
            <person name="Sodergren E."/>
            <person name="Clifton S."/>
            <person name="Fulton L."/>
            <person name="Fulton B."/>
            <person name="Courtney L."/>
            <person name="Fronick C."/>
            <person name="Harrison M."/>
            <person name="Strong C."/>
            <person name="Farmer C."/>
            <person name="Delahaunty K."/>
            <person name="Markovic C."/>
            <person name="Hall O."/>
            <person name="Minx P."/>
            <person name="Tomlinson C."/>
            <person name="Mitreva M."/>
            <person name="Nelson J."/>
            <person name="Hou S."/>
            <person name="Wollam A."/>
            <person name="Pepin K.H."/>
            <person name="Johnson M."/>
            <person name="Bhonagiri V."/>
            <person name="Nash W.E."/>
            <person name="Warren W."/>
            <person name="Chinwalla A."/>
            <person name="Mardis E.R."/>
            <person name="Wilson R.K."/>
        </authorList>
    </citation>
    <scope>NUCLEOTIDE SEQUENCE [LARGE SCALE GENOMIC DNA]</scope>
    <source>
        <strain evidence="3">ATCC 17748</strain>
    </source>
</reference>